<evidence type="ECO:0000256" key="6">
    <source>
        <dbReference type="ARBA" id="ARBA00093790"/>
    </source>
</evidence>
<dbReference type="InterPro" id="IPR019045">
    <property type="entry name" value="Restrct_endonuc_II_HinfI"/>
</dbReference>
<sequence length="242" mass="28200">MRQETRVKLKNVLLSFKRSIVEVPYSIEELKRAYPFHSLLFPGEALIAFKKQRTVVTKMGQQLIPELAKIVAEDQYVEVHRNYEIMGQLDEAKIKVIDNIVNELRMGRRKPNHQKEIQEILAAKGGEAREVRVIADLFIGDFKPGPLFLEIKSPLPNLDVCAESKRKMLLFQALFENKNPQAFLALYYNPYYPKRYKHSFTKRIMDMNEEVLIGEDMWNKLGGEGTYDELLRIIEEVKKADI</sequence>
<keyword evidence="3 7" id="KW-0255">Endonuclease</keyword>
<organism evidence="7">
    <name type="scientific">Ignisphaera aggregans</name>
    <dbReference type="NCBI Taxonomy" id="334771"/>
    <lineage>
        <taxon>Archaea</taxon>
        <taxon>Thermoproteota</taxon>
        <taxon>Thermoprotei</taxon>
        <taxon>Desulfurococcales</taxon>
        <taxon>Desulfurococcaceae</taxon>
        <taxon>Ignisphaera</taxon>
    </lineage>
</organism>
<dbReference type="EMBL" id="DTFF01000081">
    <property type="protein sequence ID" value="HGI88487.1"/>
    <property type="molecule type" value="Genomic_DNA"/>
</dbReference>
<evidence type="ECO:0000256" key="4">
    <source>
        <dbReference type="ARBA" id="ARBA00022801"/>
    </source>
</evidence>
<reference evidence="7" key="1">
    <citation type="journal article" date="2020" name="mSystems">
        <title>Genome- and Community-Level Interaction Insights into Carbon Utilization and Element Cycling Functions of Hydrothermarchaeota in Hydrothermal Sediment.</title>
        <authorList>
            <person name="Zhou Z."/>
            <person name="Liu Y."/>
            <person name="Xu W."/>
            <person name="Pan J."/>
            <person name="Luo Z.H."/>
            <person name="Li M."/>
        </authorList>
    </citation>
    <scope>NUCLEOTIDE SEQUENCE [LARGE SCALE GENOMIC DNA]</scope>
    <source>
        <strain evidence="7">SpSt-732</strain>
    </source>
</reference>
<evidence type="ECO:0000256" key="1">
    <source>
        <dbReference type="ARBA" id="ARBA00022722"/>
    </source>
</evidence>
<accession>A0A7C4FIM6</accession>
<evidence type="ECO:0000313" key="7">
    <source>
        <dbReference type="EMBL" id="HGI88487.1"/>
    </source>
</evidence>
<protein>
    <recommendedName>
        <fullName evidence="6">type II site-specific deoxyribonuclease</fullName>
        <ecNumber evidence="6">3.1.21.4</ecNumber>
    </recommendedName>
</protein>
<evidence type="ECO:0000256" key="5">
    <source>
        <dbReference type="ARBA" id="ARBA00093760"/>
    </source>
</evidence>
<name>A0A7C4FIM6_9CREN</name>
<keyword evidence="4" id="KW-0378">Hydrolase</keyword>
<keyword evidence="1" id="KW-0540">Nuclease</keyword>
<comment type="catalytic activity">
    <reaction evidence="5">
        <text>Endonucleolytic cleavage of DNA to give specific double-stranded fragments with terminal 5'-phosphates.</text>
        <dbReference type="EC" id="3.1.21.4"/>
    </reaction>
</comment>
<evidence type="ECO:0000256" key="3">
    <source>
        <dbReference type="ARBA" id="ARBA00022759"/>
    </source>
</evidence>
<gene>
    <name evidence="7" type="ORF">ENV14_08920</name>
</gene>
<dbReference type="AlphaFoldDB" id="A0A7C4FIM6"/>
<dbReference type="GO" id="GO:0009036">
    <property type="term" value="F:type II site-specific deoxyribonuclease activity"/>
    <property type="evidence" value="ECO:0007669"/>
    <property type="project" value="InterPro"/>
</dbReference>
<dbReference type="EC" id="3.1.21.4" evidence="6"/>
<comment type="caution">
    <text evidence="7">The sequence shown here is derived from an EMBL/GenBank/DDBJ whole genome shotgun (WGS) entry which is preliminary data.</text>
</comment>
<dbReference type="GO" id="GO:0009307">
    <property type="term" value="P:DNA restriction-modification system"/>
    <property type="evidence" value="ECO:0007669"/>
    <property type="project" value="InterPro"/>
</dbReference>
<proteinExistence type="predicted"/>
<keyword evidence="2" id="KW-0680">Restriction system</keyword>
<dbReference type="GO" id="GO:0003677">
    <property type="term" value="F:DNA binding"/>
    <property type="evidence" value="ECO:0007669"/>
    <property type="project" value="InterPro"/>
</dbReference>
<evidence type="ECO:0000256" key="2">
    <source>
        <dbReference type="ARBA" id="ARBA00022747"/>
    </source>
</evidence>
<dbReference type="Pfam" id="PF09520">
    <property type="entry name" value="RE_TdeIII"/>
    <property type="match status" value="1"/>
</dbReference>